<dbReference type="InterPro" id="IPR000515">
    <property type="entry name" value="MetI-like"/>
</dbReference>
<dbReference type="CDD" id="cd06261">
    <property type="entry name" value="TM_PBP2"/>
    <property type="match status" value="1"/>
</dbReference>
<feature type="transmembrane region" description="Helical" evidence="8">
    <location>
        <begin position="245"/>
        <end position="266"/>
    </location>
</feature>
<evidence type="ECO:0000256" key="6">
    <source>
        <dbReference type="ARBA" id="ARBA00022989"/>
    </source>
</evidence>
<protein>
    <submittedName>
        <fullName evidence="10">ABC-type spermidine/putrescine transport, permease component I</fullName>
    </submittedName>
</protein>
<dbReference type="Gene3D" id="1.10.3720.10">
    <property type="entry name" value="MetI-like"/>
    <property type="match status" value="1"/>
</dbReference>
<dbReference type="PROSITE" id="PS50928">
    <property type="entry name" value="ABC_TM1"/>
    <property type="match status" value="1"/>
</dbReference>
<dbReference type="AlphaFoldDB" id="A0A0L0MK00"/>
<evidence type="ECO:0000256" key="5">
    <source>
        <dbReference type="ARBA" id="ARBA00022692"/>
    </source>
</evidence>
<evidence type="ECO:0000313" key="11">
    <source>
        <dbReference type="Proteomes" id="UP000037086"/>
    </source>
</evidence>
<dbReference type="PANTHER" id="PTHR42929:SF1">
    <property type="entry name" value="INNER MEMBRANE ABC TRANSPORTER PERMEASE PROTEIN YDCU-RELATED"/>
    <property type="match status" value="1"/>
</dbReference>
<proteinExistence type="inferred from homology"/>
<organism evidence="10 11">
    <name type="scientific">Candidatus Phytoplasma phoenicium</name>
    <dbReference type="NCBI Taxonomy" id="198422"/>
    <lineage>
        <taxon>Bacteria</taxon>
        <taxon>Bacillati</taxon>
        <taxon>Mycoplasmatota</taxon>
        <taxon>Mollicutes</taxon>
        <taxon>Acholeplasmatales</taxon>
        <taxon>Acholeplasmataceae</taxon>
        <taxon>Candidatus Phytoplasma</taxon>
        <taxon>16SrIX (Pigeon pea witches'-broom group)</taxon>
    </lineage>
</organism>
<dbReference type="EMBL" id="JPSQ01000048">
    <property type="protein sequence ID" value="KND62576.1"/>
    <property type="molecule type" value="Genomic_DNA"/>
</dbReference>
<dbReference type="InterPro" id="IPR035906">
    <property type="entry name" value="MetI-like_sf"/>
</dbReference>
<feature type="transmembrane region" description="Helical" evidence="8">
    <location>
        <begin position="146"/>
        <end position="168"/>
    </location>
</feature>
<comment type="subcellular location">
    <subcellularLocation>
        <location evidence="1 8">Cell membrane</location>
        <topology evidence="1 8">Multi-pass membrane protein</topology>
    </subcellularLocation>
</comment>
<name>A0A0L0MK00_9MOLU</name>
<dbReference type="PATRIC" id="fig|198422.3.peg.219"/>
<evidence type="ECO:0000256" key="3">
    <source>
        <dbReference type="ARBA" id="ARBA00022448"/>
    </source>
</evidence>
<dbReference type="SUPFAM" id="SSF161098">
    <property type="entry name" value="MetI-like"/>
    <property type="match status" value="1"/>
</dbReference>
<evidence type="ECO:0000256" key="8">
    <source>
        <dbReference type="RuleBase" id="RU363032"/>
    </source>
</evidence>
<keyword evidence="3 8" id="KW-0813">Transport</keyword>
<evidence type="ECO:0000256" key="2">
    <source>
        <dbReference type="ARBA" id="ARBA00007069"/>
    </source>
</evidence>
<feature type="transmembrane region" description="Helical" evidence="8">
    <location>
        <begin position="67"/>
        <end position="92"/>
    </location>
</feature>
<evidence type="ECO:0000259" key="9">
    <source>
        <dbReference type="PROSITE" id="PS50928"/>
    </source>
</evidence>
<evidence type="ECO:0000256" key="4">
    <source>
        <dbReference type="ARBA" id="ARBA00022475"/>
    </source>
</evidence>
<dbReference type="Proteomes" id="UP000037086">
    <property type="component" value="Unassembled WGS sequence"/>
</dbReference>
<dbReference type="GO" id="GO:0005886">
    <property type="term" value="C:plasma membrane"/>
    <property type="evidence" value="ECO:0007669"/>
    <property type="project" value="UniProtKB-SubCell"/>
</dbReference>
<feature type="transmembrane region" description="Helical" evidence="8">
    <location>
        <begin position="189"/>
        <end position="214"/>
    </location>
</feature>
<keyword evidence="7 8" id="KW-0472">Membrane</keyword>
<evidence type="ECO:0000313" key="10">
    <source>
        <dbReference type="EMBL" id="KND62576.1"/>
    </source>
</evidence>
<feature type="domain" description="ABC transmembrane type-1" evidence="9">
    <location>
        <begin position="71"/>
        <end position="264"/>
    </location>
</feature>
<keyword evidence="4" id="KW-1003">Cell membrane</keyword>
<feature type="transmembrane region" description="Helical" evidence="8">
    <location>
        <begin position="99"/>
        <end position="117"/>
    </location>
</feature>
<keyword evidence="11" id="KW-1185">Reference proteome</keyword>
<dbReference type="OrthoDB" id="9807047at2"/>
<sequence length="279" mass="32361">MFLSMKQKINKFYNYLLFPYCFIVFFLILIPMFIIFVFSFQELNEHNFLKTTFTLKYYKDFYKNISFLYVLLRTLSITIIATFLLVVICYPLAYIVSRFNLLVQSILVLLINGHIWINMILKTQSLVQIFSLMEKFLKIRLLETNIAMFIGFVYLFLPYMFLSIYLSIVKIDKSLIDAARDLGANEKQIFQKIILPLSLSGLVTGVALVFLQIVTNIVVPKYLGPTTVIVISELIENKIFLNGDVKSACAMAVNLIFILFFILAFCKNKKYKGTNKHVA</sequence>
<evidence type="ECO:0000256" key="1">
    <source>
        <dbReference type="ARBA" id="ARBA00004651"/>
    </source>
</evidence>
<dbReference type="PANTHER" id="PTHR42929">
    <property type="entry name" value="INNER MEMBRANE ABC TRANSPORTER PERMEASE PROTEIN YDCU-RELATED-RELATED"/>
    <property type="match status" value="1"/>
</dbReference>
<keyword evidence="6 8" id="KW-1133">Transmembrane helix</keyword>
<reference evidence="10 11" key="1">
    <citation type="journal article" date="2015" name="BMC Microbiol.">
        <title>'Candidatus Phytoplasma phoenicium' associated with almond witches'-broom disease: from draft genome to genetic diversity among strain populations.</title>
        <authorList>
            <person name="Quaglino F."/>
            <person name="Kube M."/>
            <person name="Jawhari M."/>
            <person name="Abou-Jawdah Y."/>
            <person name="Siewert C."/>
            <person name="Choueiri E."/>
            <person name="Sobh H."/>
            <person name="Casati P."/>
            <person name="Tedeschi R."/>
            <person name="Molino Lova M."/>
            <person name="Alma A."/>
            <person name="Bianco P.A."/>
        </authorList>
    </citation>
    <scope>NUCLEOTIDE SEQUENCE [LARGE SCALE GENOMIC DNA]</scope>
    <source>
        <strain evidence="10 11">SA213</strain>
    </source>
</reference>
<dbReference type="RefSeq" id="WP_050337288.1">
    <property type="nucleotide sequence ID" value="NZ_JPSQ01000048.1"/>
</dbReference>
<accession>A0A0L0MK00</accession>
<evidence type="ECO:0000256" key="7">
    <source>
        <dbReference type="ARBA" id="ARBA00023136"/>
    </source>
</evidence>
<dbReference type="GO" id="GO:0055085">
    <property type="term" value="P:transmembrane transport"/>
    <property type="evidence" value="ECO:0007669"/>
    <property type="project" value="InterPro"/>
</dbReference>
<comment type="similarity">
    <text evidence="2">Belongs to the binding-protein-dependent transport system permease family. CysTW subfamily.</text>
</comment>
<dbReference type="Pfam" id="PF00528">
    <property type="entry name" value="BPD_transp_1"/>
    <property type="match status" value="1"/>
</dbReference>
<feature type="transmembrane region" description="Helical" evidence="8">
    <location>
        <begin position="12"/>
        <end position="40"/>
    </location>
</feature>
<gene>
    <name evidence="10" type="primary">potB</name>
    <name evidence="10" type="ORF">AlmWB_02330</name>
</gene>
<keyword evidence="5 8" id="KW-0812">Transmembrane</keyword>
<comment type="caution">
    <text evidence="10">The sequence shown here is derived from an EMBL/GenBank/DDBJ whole genome shotgun (WGS) entry which is preliminary data.</text>
</comment>